<dbReference type="EMBL" id="JAGMVJ010000021">
    <property type="protein sequence ID" value="KAH7074092.1"/>
    <property type="molecule type" value="Genomic_DNA"/>
</dbReference>
<keyword evidence="2" id="KW-1185">Reference proteome</keyword>
<name>A0A8K0QVN3_9PLEO</name>
<gene>
    <name evidence="1" type="ORF">FB567DRAFT_189732</name>
</gene>
<dbReference type="OrthoDB" id="5229512at2759"/>
<accession>A0A8K0QVN3</accession>
<evidence type="ECO:0000313" key="2">
    <source>
        <dbReference type="Proteomes" id="UP000813461"/>
    </source>
</evidence>
<evidence type="ECO:0000313" key="1">
    <source>
        <dbReference type="EMBL" id="KAH7074092.1"/>
    </source>
</evidence>
<organism evidence="1 2">
    <name type="scientific">Paraphoma chrysanthemicola</name>
    <dbReference type="NCBI Taxonomy" id="798071"/>
    <lineage>
        <taxon>Eukaryota</taxon>
        <taxon>Fungi</taxon>
        <taxon>Dikarya</taxon>
        <taxon>Ascomycota</taxon>
        <taxon>Pezizomycotina</taxon>
        <taxon>Dothideomycetes</taxon>
        <taxon>Pleosporomycetidae</taxon>
        <taxon>Pleosporales</taxon>
        <taxon>Pleosporineae</taxon>
        <taxon>Phaeosphaeriaceae</taxon>
        <taxon>Paraphoma</taxon>
    </lineage>
</organism>
<dbReference type="AlphaFoldDB" id="A0A8K0QVN3"/>
<reference evidence="1" key="1">
    <citation type="journal article" date="2021" name="Nat. Commun.">
        <title>Genetic determinants of endophytism in the Arabidopsis root mycobiome.</title>
        <authorList>
            <person name="Mesny F."/>
            <person name="Miyauchi S."/>
            <person name="Thiergart T."/>
            <person name="Pickel B."/>
            <person name="Atanasova L."/>
            <person name="Karlsson M."/>
            <person name="Huettel B."/>
            <person name="Barry K.W."/>
            <person name="Haridas S."/>
            <person name="Chen C."/>
            <person name="Bauer D."/>
            <person name="Andreopoulos W."/>
            <person name="Pangilinan J."/>
            <person name="LaButti K."/>
            <person name="Riley R."/>
            <person name="Lipzen A."/>
            <person name="Clum A."/>
            <person name="Drula E."/>
            <person name="Henrissat B."/>
            <person name="Kohler A."/>
            <person name="Grigoriev I.V."/>
            <person name="Martin F.M."/>
            <person name="Hacquard S."/>
        </authorList>
    </citation>
    <scope>NUCLEOTIDE SEQUENCE</scope>
    <source>
        <strain evidence="1">MPI-SDFR-AT-0120</strain>
    </source>
</reference>
<sequence>MASHQQPFRLMHLPREIRNLIYQHMLCPSGYDRHEYTLPSPLSQLLRQKPQSPDEINQISHSINNAILRASRTVYAEAYEIMVKTNRFIRIQSNSSGFSWFLVTSQLPVLTLDRGKTAQFRGYVMNVQMNTADVIEADKFGALFDFMILANDWDAFCRIYRRMRSMKNAGWAQKMNVRRKPEKHTPLRLVFDPCSLGRKKNQGVIIPKDFLAKTQAEFLDTFQNRVRYLHSLSITSPQNTTPSSNDYKALRERVALVPWQDFPKWISSLEARCTAAEQLRTQGHALKAVEILYDIRITLHETPNHDEVSLIKLHFRLAMNMAHCYAVYVKSPPSDFDTVALRRLVVSASQVVQLAVDKHAVLQDFPDPPGPDALAVLSGIIDLGQSHHLPLEQCCCGLQRVLSEGGYCVICVDPSPYS</sequence>
<protein>
    <submittedName>
        <fullName evidence="1">Uncharacterized protein</fullName>
    </submittedName>
</protein>
<dbReference type="Proteomes" id="UP000813461">
    <property type="component" value="Unassembled WGS sequence"/>
</dbReference>
<comment type="caution">
    <text evidence="1">The sequence shown here is derived from an EMBL/GenBank/DDBJ whole genome shotgun (WGS) entry which is preliminary data.</text>
</comment>
<proteinExistence type="predicted"/>